<dbReference type="GO" id="GO:0004523">
    <property type="term" value="F:RNA-DNA hybrid ribonuclease activity"/>
    <property type="evidence" value="ECO:0007669"/>
    <property type="project" value="InterPro"/>
</dbReference>
<dbReference type="EMBL" id="OIVN01002757">
    <property type="protein sequence ID" value="SPD06167.1"/>
    <property type="molecule type" value="Genomic_DNA"/>
</dbReference>
<reference evidence="2" key="1">
    <citation type="submission" date="2018-02" db="EMBL/GenBank/DDBJ databases">
        <authorList>
            <person name="Cohen D.B."/>
            <person name="Kent A.D."/>
        </authorList>
    </citation>
    <scope>NUCLEOTIDE SEQUENCE</scope>
</reference>
<proteinExistence type="predicted"/>
<dbReference type="GO" id="GO:0003676">
    <property type="term" value="F:nucleic acid binding"/>
    <property type="evidence" value="ECO:0007669"/>
    <property type="project" value="InterPro"/>
</dbReference>
<organism evidence="2">
    <name type="scientific">Fagus sylvatica</name>
    <name type="common">Beechnut</name>
    <dbReference type="NCBI Taxonomy" id="28930"/>
    <lineage>
        <taxon>Eukaryota</taxon>
        <taxon>Viridiplantae</taxon>
        <taxon>Streptophyta</taxon>
        <taxon>Embryophyta</taxon>
        <taxon>Tracheophyta</taxon>
        <taxon>Spermatophyta</taxon>
        <taxon>Magnoliopsida</taxon>
        <taxon>eudicotyledons</taxon>
        <taxon>Gunneridae</taxon>
        <taxon>Pentapetalae</taxon>
        <taxon>rosids</taxon>
        <taxon>fabids</taxon>
        <taxon>Fagales</taxon>
        <taxon>Fagaceae</taxon>
        <taxon>Fagus</taxon>
    </lineage>
</organism>
<dbReference type="AlphaFoldDB" id="A0A2N9GUW2"/>
<dbReference type="InterPro" id="IPR044730">
    <property type="entry name" value="RNase_H-like_dom_plant"/>
</dbReference>
<dbReference type="InterPro" id="IPR002156">
    <property type="entry name" value="RNaseH_domain"/>
</dbReference>
<accession>A0A2N9GUW2</accession>
<dbReference type="Gene3D" id="3.30.420.10">
    <property type="entry name" value="Ribonuclease H-like superfamily/Ribonuclease H"/>
    <property type="match status" value="1"/>
</dbReference>
<dbReference type="Pfam" id="PF13456">
    <property type="entry name" value="RVT_3"/>
    <property type="match status" value="1"/>
</dbReference>
<sequence length="324" mass="36556">MRCLRSKYKVRHNWLQSEETAKNASPIWRAIEKAKGLIRRGAYYQVGDGKSIDELPTKESAQIVLDTKSLFAQCPAARAIWFGCKWGLRTGNLQVSNNSDIVKLVLESPIAPHSEDLSPKQEQEQNSLRMALTLEAIWNLRNQSLQMSGHKGSITALEAMRWQKPPTSTIKLNVDAALNKNSAWLRVVARDEKGIILKVWEKDFPTCSPMVAEAAALLWAIQIAKEKNYHSIIVEGDALACVNAINGGEENQDWSITSICSDIDDARNMFHSFCFCWINREINMVDHETAKFAALNCFSFGYFKSSLPPSIWEAWNRDLLLVVV</sequence>
<feature type="domain" description="RNase H type-1" evidence="1">
    <location>
        <begin position="173"/>
        <end position="293"/>
    </location>
</feature>
<dbReference type="InterPro" id="IPR036397">
    <property type="entry name" value="RNaseH_sf"/>
</dbReference>
<dbReference type="InterPro" id="IPR012337">
    <property type="entry name" value="RNaseH-like_sf"/>
</dbReference>
<dbReference type="PANTHER" id="PTHR47074">
    <property type="entry name" value="BNAC02G40300D PROTEIN"/>
    <property type="match status" value="1"/>
</dbReference>
<protein>
    <recommendedName>
        <fullName evidence="1">RNase H type-1 domain-containing protein</fullName>
    </recommendedName>
</protein>
<evidence type="ECO:0000313" key="2">
    <source>
        <dbReference type="EMBL" id="SPD06167.1"/>
    </source>
</evidence>
<dbReference type="SUPFAM" id="SSF53098">
    <property type="entry name" value="Ribonuclease H-like"/>
    <property type="match status" value="1"/>
</dbReference>
<dbReference type="PANTHER" id="PTHR47074:SF48">
    <property type="entry name" value="POLYNUCLEOTIDYL TRANSFERASE, RIBONUCLEASE H-LIKE SUPERFAMILY PROTEIN"/>
    <property type="match status" value="1"/>
</dbReference>
<dbReference type="CDD" id="cd06222">
    <property type="entry name" value="RNase_H_like"/>
    <property type="match status" value="1"/>
</dbReference>
<dbReference type="InterPro" id="IPR052929">
    <property type="entry name" value="RNase_H-like_EbsB-rel"/>
</dbReference>
<gene>
    <name evidence="2" type="ORF">FSB_LOCUS34049</name>
</gene>
<evidence type="ECO:0000259" key="1">
    <source>
        <dbReference type="Pfam" id="PF13456"/>
    </source>
</evidence>
<name>A0A2N9GUW2_FAGSY</name>